<dbReference type="Pfam" id="PF25084">
    <property type="entry name" value="LbH_EIF2B"/>
    <property type="match status" value="1"/>
</dbReference>
<evidence type="ECO:0000256" key="1">
    <source>
        <dbReference type="ARBA" id="ARBA00004514"/>
    </source>
</evidence>
<dbReference type="RefSeq" id="WP_317120497.1">
    <property type="nucleotide sequence ID" value="NZ_JAWJBA010000001.1"/>
</dbReference>
<reference evidence="9 10" key="1">
    <citation type="submission" date="2023-10" db="EMBL/GenBank/DDBJ databases">
        <title>Screening of Alkalihalobacillus lindianensis BZ-TG-R113 and Its Alleviation of Salt Stress on Rapeseed Growth.</title>
        <authorList>
            <person name="Zhao B."/>
            <person name="Guo T."/>
        </authorList>
    </citation>
    <scope>NUCLEOTIDE SEQUENCE [LARGE SCALE GENOMIC DNA]</scope>
    <source>
        <strain evidence="9 10">BZ-TG-R113</strain>
    </source>
</reference>
<dbReference type="Gene3D" id="2.160.10.10">
    <property type="entry name" value="Hexapeptide repeat proteins"/>
    <property type="match status" value="1"/>
</dbReference>
<evidence type="ECO:0000313" key="10">
    <source>
        <dbReference type="Proteomes" id="UP001287282"/>
    </source>
</evidence>
<dbReference type="Gene3D" id="3.90.550.10">
    <property type="entry name" value="Spore Coat Polysaccharide Biosynthesis Protein SpsA, Chain A"/>
    <property type="match status" value="1"/>
</dbReference>
<protein>
    <submittedName>
        <fullName evidence="9">Sugar phosphate nucleotidyltransferase</fullName>
    </submittedName>
</protein>
<dbReference type="Proteomes" id="UP001287282">
    <property type="component" value="Unassembled WGS sequence"/>
</dbReference>
<dbReference type="CDD" id="cd04181">
    <property type="entry name" value="NTP_transferase"/>
    <property type="match status" value="1"/>
</dbReference>
<feature type="domain" description="Nucleotidyl transferase" evidence="6">
    <location>
        <begin position="2"/>
        <end position="233"/>
    </location>
</feature>
<gene>
    <name evidence="9" type="ORF">RYX56_02195</name>
</gene>
<dbReference type="SUPFAM" id="SSF53738">
    <property type="entry name" value="Phosphoglucomutase, first 3 domains"/>
    <property type="match status" value="1"/>
</dbReference>
<dbReference type="InterPro" id="IPR011004">
    <property type="entry name" value="Trimer_LpxA-like_sf"/>
</dbReference>
<dbReference type="InterPro" id="IPR029044">
    <property type="entry name" value="Nucleotide-diphossugar_trans"/>
</dbReference>
<dbReference type="EMBL" id="JAWJBA010000001">
    <property type="protein sequence ID" value="MDV2683176.1"/>
    <property type="molecule type" value="Genomic_DNA"/>
</dbReference>
<dbReference type="SUPFAM" id="SSF51161">
    <property type="entry name" value="Trimeric LpxA-like enzymes"/>
    <property type="match status" value="1"/>
</dbReference>
<dbReference type="InterPro" id="IPR016055">
    <property type="entry name" value="A-D-PHexomutase_a/b/a-I/II/III"/>
</dbReference>
<accession>A0ABU3X5L3</accession>
<feature type="domain" description="EIF2B subunit epsilon/gamma LbH" evidence="8">
    <location>
        <begin position="251"/>
        <end position="351"/>
    </location>
</feature>
<dbReference type="InterPro" id="IPR005844">
    <property type="entry name" value="A-D-PHexomutase_a/b/a-I"/>
</dbReference>
<keyword evidence="5" id="KW-0648">Protein biosynthesis</keyword>
<evidence type="ECO:0000313" key="9">
    <source>
        <dbReference type="EMBL" id="MDV2683176.1"/>
    </source>
</evidence>
<dbReference type="Gene3D" id="3.30.310.50">
    <property type="entry name" value="Alpha-D-phosphohexomutase, C-terminal domain"/>
    <property type="match status" value="1"/>
</dbReference>
<evidence type="ECO:0000259" key="8">
    <source>
        <dbReference type="Pfam" id="PF25084"/>
    </source>
</evidence>
<keyword evidence="3" id="KW-0963">Cytoplasm</keyword>
<organism evidence="9 10">
    <name type="scientific">Alkalihalophilus lindianensis</name>
    <dbReference type="NCBI Taxonomy" id="1630542"/>
    <lineage>
        <taxon>Bacteria</taxon>
        <taxon>Bacillati</taxon>
        <taxon>Bacillota</taxon>
        <taxon>Bacilli</taxon>
        <taxon>Bacillales</taxon>
        <taxon>Bacillaceae</taxon>
        <taxon>Alkalihalophilus</taxon>
    </lineage>
</organism>
<evidence type="ECO:0000259" key="6">
    <source>
        <dbReference type="Pfam" id="PF00483"/>
    </source>
</evidence>
<sequence>MKGVIMAGGKGTRLRPLTCQLPKPMVPLLQKPVMQYSIELLKQHGITEIAVTVHYLPDEIRDYFGDGQEFGVHLTYFEETEPLGTAGSVKQAEAFLDEPFIVVSGDALTDFDLQAGIDFHEEKDALVSIFMKQVPCPLEFGVIMTNQDDEIVRFLEKPSLSEVFSDTVNTGIYVMDPSIFTYIEADKPVDFSKDVFPKVLEEKAGIYGYAAKGYWSDIGNLDQYRQAHMDLLNRDVRATIAGSEIQPGVWVNEFATIEEGADIQGPAFIGTHSTIRSHAKLDEYSVVGRDSIISDFATIKRSVVWDGVYVGSKTELNGATVCDGVTIGSKTAVYEQAVIGRQCHIADEVNIQPGMKIWPNKRIQEGSVISQSVIWNDQDTTQPLLAGHRAVGVANVEITPEHISRLGAGFASDLAVGGRFLVAGDDQPFTRLLKLSLAQSVQATGMNIVDIEKSTIPIMRKTIADHDFLGGAHIRVGHDQRVVIELMDADGLPISTLTQKEIDKTVTFNTYRRVAFDQVGEYEVNNQFNADYIRHVYNQVDQVLIESQRPHLSLFGLEKTTTAFLADALKGLGCQVVVSTGHYEIDEISLAMTLSNTELGIIIGETGEFLTLVTADGHILTDEEKLALFVDMHLTFIDKDQVTIPLYGGNSLEAYIAKHDKKVIRTKASAREMMIAAQSVQLYCYDAFYACAHLIQTLSVRDESLQSYLSHLPNESLFKQEVPCQTEQKGMVMRALMESLKEEQVELIEGMKVSHPEGGWTYIVPDQNEPVFTIYAQADEPEMARVHANYYTDQIHQLLTRTSTVPSM</sequence>
<evidence type="ECO:0000259" key="7">
    <source>
        <dbReference type="Pfam" id="PF02878"/>
    </source>
</evidence>
<name>A0ABU3X5L3_9BACI</name>
<dbReference type="Pfam" id="PF02878">
    <property type="entry name" value="PGM_PMM_I"/>
    <property type="match status" value="1"/>
</dbReference>
<dbReference type="Gene3D" id="3.40.120.10">
    <property type="entry name" value="Alpha-D-Glucose-1,6-Bisphosphate, subunit A, domain 3"/>
    <property type="match status" value="1"/>
</dbReference>
<comment type="caution">
    <text evidence="9">The sequence shown here is derived from an EMBL/GenBank/DDBJ whole genome shotgun (WGS) entry which is preliminary data.</text>
</comment>
<dbReference type="InterPro" id="IPR036900">
    <property type="entry name" value="A-D-PHexomutase_C_sf"/>
</dbReference>
<dbReference type="SUPFAM" id="SSF53448">
    <property type="entry name" value="Nucleotide-diphospho-sugar transferases"/>
    <property type="match status" value="1"/>
</dbReference>
<evidence type="ECO:0000256" key="4">
    <source>
        <dbReference type="ARBA" id="ARBA00022540"/>
    </source>
</evidence>
<keyword evidence="10" id="KW-1185">Reference proteome</keyword>
<proteinExistence type="inferred from homology"/>
<dbReference type="Pfam" id="PF00483">
    <property type="entry name" value="NTP_transferase"/>
    <property type="match status" value="1"/>
</dbReference>
<dbReference type="InterPro" id="IPR005835">
    <property type="entry name" value="NTP_transferase_dom"/>
</dbReference>
<evidence type="ECO:0000256" key="2">
    <source>
        <dbReference type="ARBA" id="ARBA00010231"/>
    </source>
</evidence>
<evidence type="ECO:0000256" key="3">
    <source>
        <dbReference type="ARBA" id="ARBA00022490"/>
    </source>
</evidence>
<dbReference type="SUPFAM" id="SSF55957">
    <property type="entry name" value="Phosphoglucomutase, C-terminal domain"/>
    <property type="match status" value="1"/>
</dbReference>
<feature type="domain" description="Alpha-D-phosphohexomutase alpha/beta/alpha" evidence="7">
    <location>
        <begin position="392"/>
        <end position="507"/>
    </location>
</feature>
<keyword evidence="4" id="KW-0396">Initiation factor</keyword>
<evidence type="ECO:0000256" key="5">
    <source>
        <dbReference type="ARBA" id="ARBA00022917"/>
    </source>
</evidence>
<dbReference type="PANTHER" id="PTHR22572">
    <property type="entry name" value="SUGAR-1-PHOSPHATE GUANYL TRANSFERASE"/>
    <property type="match status" value="1"/>
</dbReference>
<comment type="similarity">
    <text evidence="2">Belongs to the phosphohexose mutase family.</text>
</comment>
<comment type="subcellular location">
    <subcellularLocation>
        <location evidence="1">Cytoplasm</location>
        <location evidence="1">Cytosol</location>
    </subcellularLocation>
</comment>
<dbReference type="InterPro" id="IPR050486">
    <property type="entry name" value="Mannose-1P_guanyltransferase"/>
</dbReference>
<dbReference type="InterPro" id="IPR056764">
    <property type="entry name" value="LbH_EIF2B3/5"/>
</dbReference>